<reference evidence="3 4" key="1">
    <citation type="submission" date="2021-05" db="EMBL/GenBank/DDBJ databases">
        <title>Mycobacterium acidophilum sp. nov., an extremely acid-tolerant member of the genus Mycobacterium.</title>
        <authorList>
            <person name="Xia J."/>
        </authorList>
    </citation>
    <scope>NUCLEOTIDE SEQUENCE [LARGE SCALE GENOMIC DNA]</scope>
    <source>
        <strain evidence="3 4">M1</strain>
    </source>
</reference>
<feature type="transmembrane region" description="Helical" evidence="2">
    <location>
        <begin position="5"/>
        <end position="25"/>
    </location>
</feature>
<keyword evidence="2" id="KW-0472">Membrane</keyword>
<protein>
    <submittedName>
        <fullName evidence="3">Uncharacterized protein</fullName>
    </submittedName>
</protein>
<evidence type="ECO:0000256" key="2">
    <source>
        <dbReference type="SAM" id="Phobius"/>
    </source>
</evidence>
<comment type="caution">
    <text evidence="3">The sequence shown here is derived from an EMBL/GenBank/DDBJ whole genome shotgun (WGS) entry which is preliminary data.</text>
</comment>
<keyword evidence="2" id="KW-0812">Transmembrane</keyword>
<evidence type="ECO:0000313" key="3">
    <source>
        <dbReference type="EMBL" id="MBS9532112.1"/>
    </source>
</evidence>
<proteinExistence type="predicted"/>
<feature type="region of interest" description="Disordered" evidence="1">
    <location>
        <begin position="191"/>
        <end position="215"/>
    </location>
</feature>
<dbReference type="RefSeq" id="WP_214090992.1">
    <property type="nucleotide sequence ID" value="NZ_JAHCLR010000001.1"/>
</dbReference>
<keyword evidence="2" id="KW-1133">Transmembrane helix</keyword>
<name>A0ABS5RCV1_9MYCO</name>
<gene>
    <name evidence="3" type="ORF">KIH27_00755</name>
</gene>
<keyword evidence="4" id="KW-1185">Reference proteome</keyword>
<accession>A0ABS5RCV1</accession>
<sequence length="215" mass="23484">MQLGVVFWLFSGLVAVLIVATAMVVERLLGLPGSGIGPANESSGVIAVADSLSMLTFLLGGILMATAIPRRILRARDRTLLWLSADGIGYPPVVVGDPGFIGGERVQRVSYLAQTDGRGVVVQAHQWTVYFDNPQKTRTFEYPSGATPRPRRIRRVIDHLIAQSAPGEVPLDYPDRLFQLGDPRWLSRLLGPLASSDQTPGSQRRRPRQPPPEPD</sequence>
<feature type="transmembrane region" description="Helical" evidence="2">
    <location>
        <begin position="45"/>
        <end position="68"/>
    </location>
</feature>
<organism evidence="3 4">
    <name type="scientific">Mycolicibacter acidiphilus</name>
    <dbReference type="NCBI Taxonomy" id="2835306"/>
    <lineage>
        <taxon>Bacteria</taxon>
        <taxon>Bacillati</taxon>
        <taxon>Actinomycetota</taxon>
        <taxon>Actinomycetes</taxon>
        <taxon>Mycobacteriales</taxon>
        <taxon>Mycobacteriaceae</taxon>
        <taxon>Mycolicibacter</taxon>
    </lineage>
</organism>
<evidence type="ECO:0000256" key="1">
    <source>
        <dbReference type="SAM" id="MobiDB-lite"/>
    </source>
</evidence>
<dbReference type="EMBL" id="JAHCLR010000001">
    <property type="protein sequence ID" value="MBS9532112.1"/>
    <property type="molecule type" value="Genomic_DNA"/>
</dbReference>
<evidence type="ECO:0000313" key="4">
    <source>
        <dbReference type="Proteomes" id="UP001519535"/>
    </source>
</evidence>
<dbReference type="Proteomes" id="UP001519535">
    <property type="component" value="Unassembled WGS sequence"/>
</dbReference>